<dbReference type="Gene3D" id="2.40.10.10">
    <property type="entry name" value="Trypsin-like serine proteases"/>
    <property type="match status" value="1"/>
</dbReference>
<keyword evidence="5" id="KW-1185">Reference proteome</keyword>
<evidence type="ECO:0000313" key="5">
    <source>
        <dbReference type="Proteomes" id="UP000789390"/>
    </source>
</evidence>
<dbReference type="PANTHER" id="PTHR24256">
    <property type="entry name" value="TRYPTASE-RELATED"/>
    <property type="match status" value="1"/>
</dbReference>
<dbReference type="InterPro" id="IPR009003">
    <property type="entry name" value="Peptidase_S1_PA"/>
</dbReference>
<keyword evidence="1" id="KW-1015">Disulfide bond</keyword>
<dbReference type="EMBL" id="CAKKLH010000280">
    <property type="protein sequence ID" value="CAH0107903.1"/>
    <property type="molecule type" value="Genomic_DNA"/>
</dbReference>
<sequence>MGTFIYAKDIQTVCLPSVRPISSLEKMLSSLDGEDCNRKRKLKIKGQQPNALQQATIQVIPQATCNQFWIQSPSPVSNQHVCATAAGKDTCSGDSGGPMIAQLTEASTTWIQIGITSFRNRCPADKNRPSVYANVPYFRDWIDRYMTDE</sequence>
<dbReference type="InterPro" id="IPR051487">
    <property type="entry name" value="Ser/Thr_Proteases_Immune/Dev"/>
</dbReference>
<dbReference type="PROSITE" id="PS00135">
    <property type="entry name" value="TRYPSIN_SER"/>
    <property type="match status" value="1"/>
</dbReference>
<organism evidence="4 5">
    <name type="scientific">Daphnia galeata</name>
    <dbReference type="NCBI Taxonomy" id="27404"/>
    <lineage>
        <taxon>Eukaryota</taxon>
        <taxon>Metazoa</taxon>
        <taxon>Ecdysozoa</taxon>
        <taxon>Arthropoda</taxon>
        <taxon>Crustacea</taxon>
        <taxon>Branchiopoda</taxon>
        <taxon>Diplostraca</taxon>
        <taxon>Cladocera</taxon>
        <taxon>Anomopoda</taxon>
        <taxon>Daphniidae</taxon>
        <taxon>Daphnia</taxon>
    </lineage>
</organism>
<accession>A0A8J2RNH2</accession>
<evidence type="ECO:0000313" key="4">
    <source>
        <dbReference type="EMBL" id="CAH0107903.1"/>
    </source>
</evidence>
<dbReference type="Pfam" id="PF00089">
    <property type="entry name" value="Trypsin"/>
    <property type="match status" value="1"/>
</dbReference>
<dbReference type="GO" id="GO:0004252">
    <property type="term" value="F:serine-type endopeptidase activity"/>
    <property type="evidence" value="ECO:0007669"/>
    <property type="project" value="InterPro"/>
</dbReference>
<feature type="domain" description="Peptidase S1" evidence="3">
    <location>
        <begin position="1"/>
        <end position="147"/>
    </location>
</feature>
<proteinExistence type="inferred from homology"/>
<dbReference type="InterPro" id="IPR033116">
    <property type="entry name" value="TRYPSIN_SER"/>
</dbReference>
<dbReference type="OrthoDB" id="546450at2759"/>
<reference evidence="4" key="1">
    <citation type="submission" date="2021-11" db="EMBL/GenBank/DDBJ databases">
        <authorList>
            <person name="Schell T."/>
        </authorList>
    </citation>
    <scope>NUCLEOTIDE SEQUENCE</scope>
    <source>
        <strain evidence="4">M5</strain>
    </source>
</reference>
<protein>
    <recommendedName>
        <fullName evidence="3">Peptidase S1 domain-containing protein</fullName>
    </recommendedName>
</protein>
<dbReference type="SMART" id="SM00020">
    <property type="entry name" value="Tryp_SPc"/>
    <property type="match status" value="1"/>
</dbReference>
<name>A0A8J2RNH2_9CRUS</name>
<evidence type="ECO:0000259" key="3">
    <source>
        <dbReference type="PROSITE" id="PS50240"/>
    </source>
</evidence>
<dbReference type="InterPro" id="IPR001254">
    <property type="entry name" value="Trypsin_dom"/>
</dbReference>
<evidence type="ECO:0000256" key="2">
    <source>
        <dbReference type="ARBA" id="ARBA00024195"/>
    </source>
</evidence>
<dbReference type="PROSITE" id="PS50240">
    <property type="entry name" value="TRYPSIN_DOM"/>
    <property type="match status" value="1"/>
</dbReference>
<evidence type="ECO:0000256" key="1">
    <source>
        <dbReference type="ARBA" id="ARBA00023157"/>
    </source>
</evidence>
<dbReference type="SUPFAM" id="SSF50494">
    <property type="entry name" value="Trypsin-like serine proteases"/>
    <property type="match status" value="1"/>
</dbReference>
<dbReference type="Proteomes" id="UP000789390">
    <property type="component" value="Unassembled WGS sequence"/>
</dbReference>
<dbReference type="AlphaFoldDB" id="A0A8J2RNH2"/>
<comment type="similarity">
    <text evidence="2">Belongs to the peptidase S1 family. CLIP subfamily.</text>
</comment>
<dbReference type="GO" id="GO:0006508">
    <property type="term" value="P:proteolysis"/>
    <property type="evidence" value="ECO:0007669"/>
    <property type="project" value="InterPro"/>
</dbReference>
<dbReference type="InterPro" id="IPR043504">
    <property type="entry name" value="Peptidase_S1_PA_chymotrypsin"/>
</dbReference>
<gene>
    <name evidence="4" type="ORF">DGAL_LOCUS11242</name>
</gene>
<comment type="caution">
    <text evidence="4">The sequence shown here is derived from an EMBL/GenBank/DDBJ whole genome shotgun (WGS) entry which is preliminary data.</text>
</comment>